<evidence type="ECO:0000256" key="8">
    <source>
        <dbReference type="ARBA" id="ARBA00023284"/>
    </source>
</evidence>
<dbReference type="RefSeq" id="WP_108846942.1">
    <property type="nucleotide sequence ID" value="NZ_CP015449.1"/>
</dbReference>
<dbReference type="CDD" id="cd03017">
    <property type="entry name" value="PRX_BCP"/>
    <property type="match status" value="1"/>
</dbReference>
<evidence type="ECO:0000256" key="6">
    <source>
        <dbReference type="ARBA" id="ARBA00023002"/>
    </source>
</evidence>
<protein>
    <recommendedName>
        <fullName evidence="3">thioredoxin-dependent peroxiredoxin</fullName>
        <ecNumber evidence="3">1.11.1.24</ecNumber>
    </recommendedName>
    <alternativeName>
        <fullName evidence="11">Bacterioferritin comigratory protein</fullName>
    </alternativeName>
    <alternativeName>
        <fullName evidence="9">Thioredoxin peroxidase</fullName>
    </alternativeName>
</protein>
<evidence type="ECO:0000256" key="5">
    <source>
        <dbReference type="ARBA" id="ARBA00022862"/>
    </source>
</evidence>
<organism evidence="16 17">
    <name type="scientific">Dietzia lutea</name>
    <dbReference type="NCBI Taxonomy" id="546160"/>
    <lineage>
        <taxon>Bacteria</taxon>
        <taxon>Bacillati</taxon>
        <taxon>Actinomycetota</taxon>
        <taxon>Actinomycetes</taxon>
        <taxon>Mycobacteriales</taxon>
        <taxon>Dietziaceae</taxon>
        <taxon>Dietzia</taxon>
    </lineage>
</organism>
<evidence type="ECO:0000256" key="14">
    <source>
        <dbReference type="SAM" id="MobiDB-lite"/>
    </source>
</evidence>
<evidence type="ECO:0000256" key="11">
    <source>
        <dbReference type="ARBA" id="ARBA00041373"/>
    </source>
</evidence>
<dbReference type="KEGG" id="dlu:A6035_05375"/>
<evidence type="ECO:0000313" key="17">
    <source>
        <dbReference type="Proteomes" id="UP000244928"/>
    </source>
</evidence>
<dbReference type="InterPro" id="IPR000866">
    <property type="entry name" value="AhpC/TSA"/>
</dbReference>
<comment type="function">
    <text evidence="1">Thiol-specific peroxidase that catalyzes the reduction of hydrogen peroxide and organic hydroperoxides to water and alcohols, respectively. Plays a role in cell protection against oxidative stress by detoxifying peroxides and as sensor of hydrogen peroxide-mediated signaling events.</text>
</comment>
<sequence length="168" mass="18146">MTTPRLEVGQPAPAFTLPDADGTPTSLQDLLAEHGKVLVYVYPAAMTPGCTTETVDFENALQQLRDAGMGVVGVSPDAPEKLARFRDKHDITFPLLSDPDKTMLTEWGAFGEKKNYGRTVMGVIRSTFVVESDGTISMARYNVRAKGHVAMIAKLLGVELPEPQPAEG</sequence>
<keyword evidence="4" id="KW-0575">Peroxidase</keyword>
<dbReference type="Pfam" id="PF00578">
    <property type="entry name" value="AhpC-TSA"/>
    <property type="match status" value="1"/>
</dbReference>
<dbReference type="EMBL" id="CP015449">
    <property type="protein sequence ID" value="AWH91683.1"/>
    <property type="molecule type" value="Genomic_DNA"/>
</dbReference>
<comment type="catalytic activity">
    <reaction evidence="12">
        <text>a hydroperoxide + [thioredoxin]-dithiol = an alcohol + [thioredoxin]-disulfide + H2O</text>
        <dbReference type="Rhea" id="RHEA:62620"/>
        <dbReference type="Rhea" id="RHEA-COMP:10698"/>
        <dbReference type="Rhea" id="RHEA-COMP:10700"/>
        <dbReference type="ChEBI" id="CHEBI:15377"/>
        <dbReference type="ChEBI" id="CHEBI:29950"/>
        <dbReference type="ChEBI" id="CHEBI:30879"/>
        <dbReference type="ChEBI" id="CHEBI:35924"/>
        <dbReference type="ChEBI" id="CHEBI:50058"/>
        <dbReference type="EC" id="1.11.1.24"/>
    </reaction>
</comment>
<proteinExistence type="inferred from homology"/>
<evidence type="ECO:0000256" key="12">
    <source>
        <dbReference type="ARBA" id="ARBA00049091"/>
    </source>
</evidence>
<evidence type="ECO:0000256" key="2">
    <source>
        <dbReference type="ARBA" id="ARBA00011245"/>
    </source>
</evidence>
<dbReference type="AlphaFoldDB" id="A0A2S1R5Y2"/>
<dbReference type="PANTHER" id="PTHR42801">
    <property type="entry name" value="THIOREDOXIN-DEPENDENT PEROXIDE REDUCTASE"/>
    <property type="match status" value="1"/>
</dbReference>
<dbReference type="GO" id="GO:0008379">
    <property type="term" value="F:thioredoxin peroxidase activity"/>
    <property type="evidence" value="ECO:0007669"/>
    <property type="project" value="TreeGrafter"/>
</dbReference>
<dbReference type="EC" id="1.11.1.24" evidence="3"/>
<keyword evidence="8" id="KW-0676">Redox-active center</keyword>
<dbReference type="SUPFAM" id="SSF52833">
    <property type="entry name" value="Thioredoxin-like"/>
    <property type="match status" value="1"/>
</dbReference>
<accession>A0A2S1R5Y2</accession>
<dbReference type="InterPro" id="IPR024706">
    <property type="entry name" value="Peroxiredoxin_AhpC-typ"/>
</dbReference>
<dbReference type="PANTHER" id="PTHR42801:SF4">
    <property type="entry name" value="AHPC_TSA FAMILY PROTEIN"/>
    <property type="match status" value="1"/>
</dbReference>
<evidence type="ECO:0000256" key="3">
    <source>
        <dbReference type="ARBA" id="ARBA00013017"/>
    </source>
</evidence>
<evidence type="ECO:0000256" key="10">
    <source>
        <dbReference type="ARBA" id="ARBA00038489"/>
    </source>
</evidence>
<dbReference type="InterPro" id="IPR036249">
    <property type="entry name" value="Thioredoxin-like_sf"/>
</dbReference>
<keyword evidence="6" id="KW-0560">Oxidoreductase</keyword>
<evidence type="ECO:0000256" key="4">
    <source>
        <dbReference type="ARBA" id="ARBA00022559"/>
    </source>
</evidence>
<dbReference type="FunFam" id="3.40.30.10:FF:000007">
    <property type="entry name" value="Thioredoxin-dependent thiol peroxidase"/>
    <property type="match status" value="1"/>
</dbReference>
<dbReference type="InterPro" id="IPR050924">
    <property type="entry name" value="Peroxiredoxin_BCP/PrxQ"/>
</dbReference>
<dbReference type="PIRSF" id="PIRSF000239">
    <property type="entry name" value="AHPC"/>
    <property type="match status" value="1"/>
</dbReference>
<dbReference type="PROSITE" id="PS51352">
    <property type="entry name" value="THIOREDOXIN_2"/>
    <property type="match status" value="1"/>
</dbReference>
<evidence type="ECO:0000256" key="7">
    <source>
        <dbReference type="ARBA" id="ARBA00023157"/>
    </source>
</evidence>
<dbReference type="OrthoDB" id="9812811at2"/>
<dbReference type="GO" id="GO:0005737">
    <property type="term" value="C:cytoplasm"/>
    <property type="evidence" value="ECO:0007669"/>
    <property type="project" value="TreeGrafter"/>
</dbReference>
<gene>
    <name evidence="16" type="ORF">A6035_05375</name>
</gene>
<evidence type="ECO:0000256" key="1">
    <source>
        <dbReference type="ARBA" id="ARBA00003330"/>
    </source>
</evidence>
<comment type="similarity">
    <text evidence="10">Belongs to the peroxiredoxin family. BCP/PrxQ subfamily.</text>
</comment>
<dbReference type="GO" id="GO:0045454">
    <property type="term" value="P:cell redox homeostasis"/>
    <property type="evidence" value="ECO:0007669"/>
    <property type="project" value="TreeGrafter"/>
</dbReference>
<feature type="region of interest" description="Disordered" evidence="14">
    <location>
        <begin position="1"/>
        <end position="21"/>
    </location>
</feature>
<dbReference type="Gene3D" id="3.40.30.10">
    <property type="entry name" value="Glutaredoxin"/>
    <property type="match status" value="1"/>
</dbReference>
<evidence type="ECO:0000256" key="13">
    <source>
        <dbReference type="PIRSR" id="PIRSR000239-1"/>
    </source>
</evidence>
<evidence type="ECO:0000313" key="16">
    <source>
        <dbReference type="EMBL" id="AWH91683.1"/>
    </source>
</evidence>
<feature type="domain" description="Thioredoxin" evidence="15">
    <location>
        <begin position="6"/>
        <end position="161"/>
    </location>
</feature>
<evidence type="ECO:0000256" key="9">
    <source>
        <dbReference type="ARBA" id="ARBA00032824"/>
    </source>
</evidence>
<name>A0A2S1R5Y2_9ACTN</name>
<dbReference type="Proteomes" id="UP000244928">
    <property type="component" value="Chromosome"/>
</dbReference>
<reference evidence="16 17" key="1">
    <citation type="submission" date="2016-04" db="EMBL/GenBank/DDBJ databases">
        <title>Complete genome sequence of Dietzia lutea YIM 80766T, a strain isolated from desert soil in Egypt.</title>
        <authorList>
            <person name="Zhao J."/>
            <person name="Hu B."/>
            <person name="Geng S."/>
            <person name="Nie Y."/>
            <person name="Tang Y."/>
        </authorList>
    </citation>
    <scope>NUCLEOTIDE SEQUENCE [LARGE SCALE GENOMIC DNA]</scope>
    <source>
        <strain evidence="16 17">YIM 80766</strain>
    </source>
</reference>
<dbReference type="InterPro" id="IPR013766">
    <property type="entry name" value="Thioredoxin_domain"/>
</dbReference>
<feature type="active site" description="Cysteine sulfenic acid (-SOH) intermediate; for peroxidase activity" evidence="13">
    <location>
        <position position="50"/>
    </location>
</feature>
<keyword evidence="5" id="KW-0049">Antioxidant</keyword>
<evidence type="ECO:0000259" key="15">
    <source>
        <dbReference type="PROSITE" id="PS51352"/>
    </source>
</evidence>
<keyword evidence="17" id="KW-1185">Reference proteome</keyword>
<keyword evidence="7" id="KW-1015">Disulfide bond</keyword>
<dbReference type="GO" id="GO:0034599">
    <property type="term" value="P:cellular response to oxidative stress"/>
    <property type="evidence" value="ECO:0007669"/>
    <property type="project" value="TreeGrafter"/>
</dbReference>
<comment type="subunit">
    <text evidence="2">Monomer.</text>
</comment>